<proteinExistence type="predicted"/>
<dbReference type="PROSITE" id="PS00518">
    <property type="entry name" value="ZF_RING_1"/>
    <property type="match status" value="1"/>
</dbReference>
<dbReference type="InterPro" id="IPR011009">
    <property type="entry name" value="Kinase-like_dom_sf"/>
</dbReference>
<dbReference type="InterPro" id="IPR015943">
    <property type="entry name" value="WD40/YVTN_repeat-like_dom_sf"/>
</dbReference>
<evidence type="ECO:0000256" key="2">
    <source>
        <dbReference type="ARBA" id="ARBA00022771"/>
    </source>
</evidence>
<keyword evidence="1" id="KW-0479">Metal-binding</keyword>
<dbReference type="PANTHER" id="PTHR44489">
    <property type="match status" value="1"/>
</dbReference>
<dbReference type="EMBL" id="LR743598">
    <property type="protein sequence ID" value="CAA2628458.1"/>
    <property type="molecule type" value="Genomic_DNA"/>
</dbReference>
<reference evidence="7 8" key="1">
    <citation type="submission" date="2019-12" db="EMBL/GenBank/DDBJ databases">
        <authorList>
            <person name="Scholz U."/>
            <person name="Mascher M."/>
            <person name="Fiebig A."/>
        </authorList>
    </citation>
    <scope>NUCLEOTIDE SEQUENCE</scope>
</reference>
<dbReference type="Pfam" id="PF13445">
    <property type="entry name" value="zf-RING_UBOX"/>
    <property type="match status" value="1"/>
</dbReference>
<dbReference type="PANTHER" id="PTHR44489:SF11">
    <property type="entry name" value="WD REPEAT DOMAIN 86"/>
    <property type="match status" value="1"/>
</dbReference>
<dbReference type="Pfam" id="PF00400">
    <property type="entry name" value="WD40"/>
    <property type="match status" value="3"/>
</dbReference>
<keyword evidence="8" id="KW-1185">Reference proteome</keyword>
<dbReference type="InterPro" id="IPR036322">
    <property type="entry name" value="WD40_repeat_dom_sf"/>
</dbReference>
<dbReference type="Gene3D" id="3.30.40.10">
    <property type="entry name" value="Zinc/RING finger domain, C3HC4 (zinc finger)"/>
    <property type="match status" value="1"/>
</dbReference>
<dbReference type="SUPFAM" id="SSF50978">
    <property type="entry name" value="WD40 repeat-like"/>
    <property type="match status" value="1"/>
</dbReference>
<protein>
    <recommendedName>
        <fullName evidence="6">RING-type domain-containing protein</fullName>
    </recommendedName>
</protein>
<dbReference type="InterPro" id="IPR044715">
    <property type="entry name" value="WDR86-like"/>
</dbReference>
<dbReference type="PROSITE" id="PS50294">
    <property type="entry name" value="WD_REPEATS_REGION"/>
    <property type="match status" value="1"/>
</dbReference>
<keyword evidence="3" id="KW-0862">Zinc</keyword>
<evidence type="ECO:0000256" key="1">
    <source>
        <dbReference type="ARBA" id="ARBA00022723"/>
    </source>
</evidence>
<dbReference type="SUPFAM" id="SSF57850">
    <property type="entry name" value="RING/U-box"/>
    <property type="match status" value="1"/>
</dbReference>
<feature type="domain" description="RING-type" evidence="6">
    <location>
        <begin position="10"/>
        <end position="60"/>
    </location>
</feature>
<dbReference type="EMBL" id="CACRZD030000011">
    <property type="protein sequence ID" value="CAA6667706.1"/>
    <property type="molecule type" value="Genomic_DNA"/>
</dbReference>
<feature type="repeat" description="WD" evidence="5">
    <location>
        <begin position="366"/>
        <end position="405"/>
    </location>
</feature>
<dbReference type="GO" id="GO:0008270">
    <property type="term" value="F:zinc ion binding"/>
    <property type="evidence" value="ECO:0007669"/>
    <property type="project" value="UniProtKB-KW"/>
</dbReference>
<keyword evidence="5" id="KW-0853">WD repeat</keyword>
<dbReference type="Proteomes" id="UP001189122">
    <property type="component" value="Unassembled WGS sequence"/>
</dbReference>
<dbReference type="InterPro" id="IPR001680">
    <property type="entry name" value="WD40_rpt"/>
</dbReference>
<dbReference type="InterPro" id="IPR017907">
    <property type="entry name" value="Znf_RING_CS"/>
</dbReference>
<evidence type="ECO:0000256" key="4">
    <source>
        <dbReference type="PROSITE-ProRule" id="PRU00175"/>
    </source>
</evidence>
<dbReference type="InterPro" id="IPR027370">
    <property type="entry name" value="Znf-RING_euk"/>
</dbReference>
<feature type="repeat" description="WD" evidence="5">
    <location>
        <begin position="473"/>
        <end position="502"/>
    </location>
</feature>
<dbReference type="Gene3D" id="1.10.510.10">
    <property type="entry name" value="Transferase(Phosphotransferase) domain 1"/>
    <property type="match status" value="1"/>
</dbReference>
<evidence type="ECO:0000313" key="7">
    <source>
        <dbReference type="EMBL" id="CAA2628458.1"/>
    </source>
</evidence>
<dbReference type="InterPro" id="IPR013083">
    <property type="entry name" value="Znf_RING/FYVE/PHD"/>
</dbReference>
<dbReference type="SMART" id="SM00320">
    <property type="entry name" value="WD40"/>
    <property type="match status" value="5"/>
</dbReference>
<dbReference type="PROSITE" id="PS50082">
    <property type="entry name" value="WD_REPEATS_2"/>
    <property type="match status" value="2"/>
</dbReference>
<dbReference type="PROSITE" id="PS50089">
    <property type="entry name" value="ZF_RING_2"/>
    <property type="match status" value="1"/>
</dbReference>
<dbReference type="SUPFAM" id="SSF56112">
    <property type="entry name" value="Protein kinase-like (PK-like)"/>
    <property type="match status" value="1"/>
</dbReference>
<evidence type="ECO:0000256" key="3">
    <source>
        <dbReference type="ARBA" id="ARBA00022833"/>
    </source>
</evidence>
<sequence length="646" mass="70374">MESAMEMPECPVCLQVYDGEEAIPRVLSCGHSVCSPCIGLLSSSSMARSFPDTIRCPACNQVVPFPSGQGPSALPKNIDLLASAPPRLPPASMEFCEAMVGLHSQGIACGCLTPSCFRFDSYGHYSLDLNEVLLACRRVRMDVAEATSSSNQCFVSPELRKELLSNKPDPSCGSGVAYGSDVWSLACILIMLIVGEGQHCTLWDDFTVNDSVELNYDLYDIWLKKLTSKLKSSLQGTRYESLLPILESCLNHDPKNRPGVEDMWRCLMSLSIRSIYTVPAGSETLAAKDLLCCLVLGDLCRVPKSGDHPCVKERKILKGAKMTVDDLSGFPLETSCGQDVEHSQQDETDRLLDKHFHGGGLQSVSLSGHKDCITGLAEGGGFLFSCSFDKTVHVWSLQDFSLVRTLRGSEHKLMAVVAVNPAGKPMCIAGDKEEPMRRWHHHNDWRYSGVHSLAASESIKAWSLQDFSLACTLTGHKSAVSCLAASEGILFSGSWDGTIRLWWLHDHTPLAVLEDGGLPKGTSVLSLSVSVAGRLLAASYDTGAIKTWRDGRLLKSAQVLDGAIFSVDVDGRWVFAGGWDRTVQVQELSENDGFEAELRPIGSIPSDSVVTSILHWRGRLFVGGSSRDVKVYYYCQESGEGDNDSC</sequence>
<keyword evidence="2 4" id="KW-0863">Zinc-finger</keyword>
<dbReference type="AlphaFoldDB" id="A0A7I8JBY3"/>
<accession>A0A7I8JBY3</accession>
<dbReference type="InterPro" id="IPR001841">
    <property type="entry name" value="Znf_RING"/>
</dbReference>
<evidence type="ECO:0000313" key="8">
    <source>
        <dbReference type="Proteomes" id="UP001189122"/>
    </source>
</evidence>
<dbReference type="Gene3D" id="2.130.10.10">
    <property type="entry name" value="YVTN repeat-like/Quinoprotein amine dehydrogenase"/>
    <property type="match status" value="2"/>
</dbReference>
<gene>
    <name evidence="7" type="ORF">SI7747_11014100</name>
</gene>
<evidence type="ECO:0000259" key="6">
    <source>
        <dbReference type="PROSITE" id="PS50089"/>
    </source>
</evidence>
<organism evidence="7">
    <name type="scientific">Spirodela intermedia</name>
    <name type="common">Intermediate duckweed</name>
    <dbReference type="NCBI Taxonomy" id="51605"/>
    <lineage>
        <taxon>Eukaryota</taxon>
        <taxon>Viridiplantae</taxon>
        <taxon>Streptophyta</taxon>
        <taxon>Embryophyta</taxon>
        <taxon>Tracheophyta</taxon>
        <taxon>Spermatophyta</taxon>
        <taxon>Magnoliopsida</taxon>
        <taxon>Liliopsida</taxon>
        <taxon>Araceae</taxon>
        <taxon>Lemnoideae</taxon>
        <taxon>Spirodela</taxon>
    </lineage>
</organism>
<evidence type="ECO:0000256" key="5">
    <source>
        <dbReference type="PROSITE-ProRule" id="PRU00221"/>
    </source>
</evidence>
<name>A0A7I8JBY3_SPIIN</name>
<dbReference type="SMART" id="SM00184">
    <property type="entry name" value="RING"/>
    <property type="match status" value="1"/>
</dbReference>